<comment type="caution">
    <text evidence="9">The sequence shown here is derived from an EMBL/GenBank/DDBJ whole genome shotgun (WGS) entry which is preliminary data.</text>
</comment>
<protein>
    <submittedName>
        <fullName evidence="9">ABC transporter permease</fullName>
    </submittedName>
</protein>
<dbReference type="RefSeq" id="WP_034248589.1">
    <property type="nucleotide sequence ID" value="NZ_BJYK01000015.1"/>
</dbReference>
<feature type="transmembrane region" description="Helical" evidence="7">
    <location>
        <begin position="775"/>
        <end position="800"/>
    </location>
</feature>
<keyword evidence="4 7" id="KW-1133">Transmembrane helix</keyword>
<feature type="transmembrane region" description="Helical" evidence="7">
    <location>
        <begin position="439"/>
        <end position="465"/>
    </location>
</feature>
<evidence type="ECO:0000256" key="4">
    <source>
        <dbReference type="ARBA" id="ARBA00022989"/>
    </source>
</evidence>
<keyword evidence="2" id="KW-1003">Cell membrane</keyword>
<dbReference type="InterPro" id="IPR050250">
    <property type="entry name" value="Macrolide_Exporter_MacB"/>
</dbReference>
<feature type="transmembrane region" description="Helical" evidence="7">
    <location>
        <begin position="356"/>
        <end position="381"/>
    </location>
</feature>
<comment type="similarity">
    <text evidence="6">Belongs to the ABC-4 integral membrane protein family.</text>
</comment>
<evidence type="ECO:0000256" key="2">
    <source>
        <dbReference type="ARBA" id="ARBA00022475"/>
    </source>
</evidence>
<evidence type="ECO:0000256" key="3">
    <source>
        <dbReference type="ARBA" id="ARBA00022692"/>
    </source>
</evidence>
<dbReference type="GO" id="GO:0005886">
    <property type="term" value="C:plasma membrane"/>
    <property type="evidence" value="ECO:0007669"/>
    <property type="project" value="UniProtKB-SubCell"/>
</dbReference>
<dbReference type="AlphaFoldDB" id="A0A511Z2H2"/>
<organism evidence="9 10">
    <name type="scientific">Actinotalea fermentans</name>
    <dbReference type="NCBI Taxonomy" id="43671"/>
    <lineage>
        <taxon>Bacteria</taxon>
        <taxon>Bacillati</taxon>
        <taxon>Actinomycetota</taxon>
        <taxon>Actinomycetes</taxon>
        <taxon>Micrococcales</taxon>
        <taxon>Cellulomonadaceae</taxon>
        <taxon>Actinotalea</taxon>
    </lineage>
</organism>
<dbReference type="Pfam" id="PF02687">
    <property type="entry name" value="FtsX"/>
    <property type="match status" value="2"/>
</dbReference>
<accession>A0A511Z2H2</accession>
<dbReference type="InterPro" id="IPR003838">
    <property type="entry name" value="ABC3_permease_C"/>
</dbReference>
<evidence type="ECO:0000259" key="8">
    <source>
        <dbReference type="Pfam" id="PF02687"/>
    </source>
</evidence>
<feature type="transmembrane region" description="Helical" evidence="7">
    <location>
        <begin position="412"/>
        <end position="433"/>
    </location>
</feature>
<keyword evidence="10" id="KW-1185">Reference proteome</keyword>
<dbReference type="GO" id="GO:0022857">
    <property type="term" value="F:transmembrane transporter activity"/>
    <property type="evidence" value="ECO:0007669"/>
    <property type="project" value="TreeGrafter"/>
</dbReference>
<keyword evidence="5 7" id="KW-0472">Membrane</keyword>
<feature type="transmembrane region" description="Helical" evidence="7">
    <location>
        <begin position="820"/>
        <end position="840"/>
    </location>
</feature>
<dbReference type="Proteomes" id="UP000321484">
    <property type="component" value="Unassembled WGS sequence"/>
</dbReference>
<dbReference type="PANTHER" id="PTHR30572:SF4">
    <property type="entry name" value="ABC TRANSPORTER PERMEASE YTRF"/>
    <property type="match status" value="1"/>
</dbReference>
<dbReference type="OrthoDB" id="9780560at2"/>
<evidence type="ECO:0000313" key="10">
    <source>
        <dbReference type="Proteomes" id="UP000321484"/>
    </source>
</evidence>
<reference evidence="9 10" key="1">
    <citation type="submission" date="2019-07" db="EMBL/GenBank/DDBJ databases">
        <title>Whole genome shotgun sequence of Actinotalea fermentans NBRC 105374.</title>
        <authorList>
            <person name="Hosoyama A."/>
            <person name="Uohara A."/>
            <person name="Ohji S."/>
            <person name="Ichikawa N."/>
        </authorList>
    </citation>
    <scope>NUCLEOTIDE SEQUENCE [LARGE SCALE GENOMIC DNA]</scope>
    <source>
        <strain evidence="9 10">NBRC 105374</strain>
    </source>
</reference>
<feature type="domain" description="ABC3 transporter permease C-terminal" evidence="8">
    <location>
        <begin position="270"/>
        <end position="389"/>
    </location>
</feature>
<proteinExistence type="inferred from homology"/>
<sequence>MIRLALAQMRRSLPRLVSAGIAILIGTAFVAATLVAGNVITRTSYDAIAASLADADLVVLAQQITADDVDTLRAADGVAAADGQLELWTEVRAGGERAYPRATVRASDPRLEAQELTAGAFPAASGEVALPEPLADRLEVGVGDTITVVRELWDEGGETSTDASEVVTVVGLTDDPSGAFAQSEGAVIADAEDATRWYAQDYGGAAPSYETAVVALSEGADVETVRAELAQALAPTVPDARVQTKQERAEDLTAQVTGDSDALTGIVLGFAAVALLVAALVVANTFQVLVAQRTRMLALLRCVGAEKGQIRRSVLVEATLLGLVSSAGGLAAGLLLAQGTLVVLGNANPDVPLPAAVPVTPAVVLVPLVVGTLVTLVAALAPARAATRVAPLEALRPADQPVGLRRAGRTRAVLSSLLVLGGVGLLALGVVVSGTEGGVMVGLPIGILGGTLSFIGVVVGAVLWIPRVVSLAGGLLASTGPSARLAAANTLRNPRRTSATSAALLIGVTLVAMMSTGAASARATLGNELASQFPVDVLVADPDISPDGPDDAEADLTPALLERLAGIDGVAATGATVTVTTAWADDAGDLGWLELRALAPDDATTLLRAPDHAAGLADDTVVVARDDAERSGVVDGDTLTLTVDGGEPVQRTAHVTDFPTGLVVTPATLAAMGVDLPANEAWLRLADDADAVVAMDDIQELLSEVPVQVMGAALERVAFEGIVDTLLAVVLGLLAAAVVIALIGVANTLSLSVIERRRESATLRAIGLTRGQLRASLAFEGSLIAGVGAVLGIVLGLAYGWTGAMTVMRALGAVSLEVPWRELVIALVVAVVAGLLASVLPARSAARTSPVEALAVE</sequence>
<keyword evidence="3 7" id="KW-0812">Transmembrane</keyword>
<comment type="subcellular location">
    <subcellularLocation>
        <location evidence="1">Cell membrane</location>
        <topology evidence="1">Multi-pass membrane protein</topology>
    </subcellularLocation>
</comment>
<feature type="transmembrane region" description="Helical" evidence="7">
    <location>
        <begin position="314"/>
        <end position="336"/>
    </location>
</feature>
<name>A0A511Z2H2_9CELL</name>
<gene>
    <name evidence="9" type="ORF">AFE02nite_33820</name>
</gene>
<feature type="transmembrane region" description="Helical" evidence="7">
    <location>
        <begin position="502"/>
        <end position="521"/>
    </location>
</feature>
<evidence type="ECO:0000256" key="7">
    <source>
        <dbReference type="SAM" id="Phobius"/>
    </source>
</evidence>
<dbReference type="PANTHER" id="PTHR30572">
    <property type="entry name" value="MEMBRANE COMPONENT OF TRANSPORTER-RELATED"/>
    <property type="match status" value="1"/>
</dbReference>
<evidence type="ECO:0000256" key="6">
    <source>
        <dbReference type="ARBA" id="ARBA00038076"/>
    </source>
</evidence>
<feature type="transmembrane region" description="Helical" evidence="7">
    <location>
        <begin position="726"/>
        <end position="754"/>
    </location>
</feature>
<evidence type="ECO:0000256" key="5">
    <source>
        <dbReference type="ARBA" id="ARBA00023136"/>
    </source>
</evidence>
<feature type="transmembrane region" description="Helical" evidence="7">
    <location>
        <begin position="266"/>
        <end position="291"/>
    </location>
</feature>
<feature type="domain" description="ABC3 transporter permease C-terminal" evidence="8">
    <location>
        <begin position="734"/>
        <end position="850"/>
    </location>
</feature>
<evidence type="ECO:0000256" key="1">
    <source>
        <dbReference type="ARBA" id="ARBA00004651"/>
    </source>
</evidence>
<evidence type="ECO:0000313" key="9">
    <source>
        <dbReference type="EMBL" id="GEN81648.1"/>
    </source>
</evidence>
<dbReference type="EMBL" id="BJYK01000015">
    <property type="protein sequence ID" value="GEN81648.1"/>
    <property type="molecule type" value="Genomic_DNA"/>
</dbReference>